<dbReference type="InterPro" id="IPR050595">
    <property type="entry name" value="Bact_response_regulator"/>
</dbReference>
<evidence type="ECO:0000313" key="5">
    <source>
        <dbReference type="Proteomes" id="UP000197290"/>
    </source>
</evidence>
<dbReference type="SMART" id="SM00448">
    <property type="entry name" value="REC"/>
    <property type="match status" value="1"/>
</dbReference>
<keyword evidence="5" id="KW-1185">Reference proteome</keyword>
<dbReference type="EMBL" id="NBBI01000014">
    <property type="protein sequence ID" value="OWK27511.1"/>
    <property type="molecule type" value="Genomic_DNA"/>
</dbReference>
<comment type="caution">
    <text evidence="4">The sequence shown here is derived from an EMBL/GenBank/DDBJ whole genome shotgun (WGS) entry which is preliminary data.</text>
</comment>
<accession>A0A245ZCU0</accession>
<dbReference type="SUPFAM" id="SSF52172">
    <property type="entry name" value="CheY-like"/>
    <property type="match status" value="1"/>
</dbReference>
<dbReference type="AlphaFoldDB" id="A0A245ZCU0"/>
<gene>
    <name evidence="4" type="ORF">SPDO_32800</name>
</gene>
<name>A0A245ZCU0_9SPHN</name>
<evidence type="ECO:0000313" key="4">
    <source>
        <dbReference type="EMBL" id="OWK27511.1"/>
    </source>
</evidence>
<feature type="modified residue" description="4-aspartylphosphate" evidence="2">
    <location>
        <position position="60"/>
    </location>
</feature>
<dbReference type="OrthoDB" id="9784719at2"/>
<sequence>MARERGSIAIVLVVEDEPLQRMDMIDMAERAGFEVLEAQDADHAIALLERRTDVRLVLADIDMPGTMNGLRLAAAVRRRWPPISIILTTAGVAPRRDEMPDDAVFLPKPLNYQRVVDTMHRMTA</sequence>
<proteinExistence type="predicted"/>
<evidence type="ECO:0000259" key="3">
    <source>
        <dbReference type="PROSITE" id="PS50110"/>
    </source>
</evidence>
<dbReference type="Gene3D" id="3.40.50.2300">
    <property type="match status" value="1"/>
</dbReference>
<evidence type="ECO:0000256" key="1">
    <source>
        <dbReference type="ARBA" id="ARBA00022553"/>
    </source>
</evidence>
<protein>
    <submittedName>
        <fullName evidence="4">Blue-light-activated protein</fullName>
    </submittedName>
</protein>
<organism evidence="4 5">
    <name type="scientific">Sphingomonas dokdonensis</name>
    <dbReference type="NCBI Taxonomy" id="344880"/>
    <lineage>
        <taxon>Bacteria</taxon>
        <taxon>Pseudomonadati</taxon>
        <taxon>Pseudomonadota</taxon>
        <taxon>Alphaproteobacteria</taxon>
        <taxon>Sphingomonadales</taxon>
        <taxon>Sphingomonadaceae</taxon>
        <taxon>Sphingomonas</taxon>
    </lineage>
</organism>
<dbReference type="PANTHER" id="PTHR44591:SF3">
    <property type="entry name" value="RESPONSE REGULATORY DOMAIN-CONTAINING PROTEIN"/>
    <property type="match status" value="1"/>
</dbReference>
<dbReference type="InterPro" id="IPR001789">
    <property type="entry name" value="Sig_transdc_resp-reg_receiver"/>
</dbReference>
<dbReference type="Proteomes" id="UP000197290">
    <property type="component" value="Unassembled WGS sequence"/>
</dbReference>
<dbReference type="RefSeq" id="WP_088368583.1">
    <property type="nucleotide sequence ID" value="NZ_NBBI01000014.1"/>
</dbReference>
<dbReference type="Pfam" id="PF00072">
    <property type="entry name" value="Response_reg"/>
    <property type="match status" value="1"/>
</dbReference>
<evidence type="ECO:0000256" key="2">
    <source>
        <dbReference type="PROSITE-ProRule" id="PRU00169"/>
    </source>
</evidence>
<reference evidence="4 5" key="1">
    <citation type="submission" date="2017-03" db="EMBL/GenBank/DDBJ databases">
        <title>Genome sequence of Sphingomonas dokdonensis DSM 21029.</title>
        <authorList>
            <person name="Poehlein A."/>
            <person name="Wuebbeler J.H."/>
            <person name="Steinbuechel A."/>
            <person name="Daniel R."/>
        </authorList>
    </citation>
    <scope>NUCLEOTIDE SEQUENCE [LARGE SCALE GENOMIC DNA]</scope>
    <source>
        <strain evidence="4 5">DSM 21029</strain>
    </source>
</reference>
<dbReference type="GO" id="GO:0000160">
    <property type="term" value="P:phosphorelay signal transduction system"/>
    <property type="evidence" value="ECO:0007669"/>
    <property type="project" value="InterPro"/>
</dbReference>
<dbReference type="PANTHER" id="PTHR44591">
    <property type="entry name" value="STRESS RESPONSE REGULATOR PROTEIN 1"/>
    <property type="match status" value="1"/>
</dbReference>
<dbReference type="PROSITE" id="PS50110">
    <property type="entry name" value="RESPONSE_REGULATORY"/>
    <property type="match status" value="1"/>
</dbReference>
<keyword evidence="1 2" id="KW-0597">Phosphoprotein</keyword>
<dbReference type="InterPro" id="IPR011006">
    <property type="entry name" value="CheY-like_superfamily"/>
</dbReference>
<feature type="domain" description="Response regulatory" evidence="3">
    <location>
        <begin position="10"/>
        <end position="123"/>
    </location>
</feature>